<keyword evidence="2" id="KW-1185">Reference proteome</keyword>
<dbReference type="EMBL" id="CARXXK010000002">
    <property type="protein sequence ID" value="CAI6359940.1"/>
    <property type="molecule type" value="Genomic_DNA"/>
</dbReference>
<protein>
    <submittedName>
        <fullName evidence="1">Uncharacterized protein</fullName>
    </submittedName>
</protein>
<reference evidence="1 2" key="1">
    <citation type="submission" date="2023-01" db="EMBL/GenBank/DDBJ databases">
        <authorList>
            <person name="Whitehead M."/>
        </authorList>
    </citation>
    <scope>NUCLEOTIDE SEQUENCE [LARGE SCALE GENOMIC DNA]</scope>
</reference>
<organism evidence="1 2">
    <name type="scientific">Macrosiphum euphorbiae</name>
    <name type="common">potato aphid</name>
    <dbReference type="NCBI Taxonomy" id="13131"/>
    <lineage>
        <taxon>Eukaryota</taxon>
        <taxon>Metazoa</taxon>
        <taxon>Ecdysozoa</taxon>
        <taxon>Arthropoda</taxon>
        <taxon>Hexapoda</taxon>
        <taxon>Insecta</taxon>
        <taxon>Pterygota</taxon>
        <taxon>Neoptera</taxon>
        <taxon>Paraneoptera</taxon>
        <taxon>Hemiptera</taxon>
        <taxon>Sternorrhyncha</taxon>
        <taxon>Aphidomorpha</taxon>
        <taxon>Aphidoidea</taxon>
        <taxon>Aphididae</taxon>
        <taxon>Macrosiphini</taxon>
        <taxon>Macrosiphum</taxon>
    </lineage>
</organism>
<sequence>MIPFTEDSFYTIGRCVVLACSDYFKSTGVLTPQDVAVKCVKKRDRKRKTVLYRQREAHPSFKRKIKKKSLALKRVDIKDSFRSTLTASRRPSDDPNRVIRRNMRFVDLSKTVDNRRSSIAADRENSAAPHAFSIINVNDIIRDTDALLKF</sequence>
<accession>A0AAV0WV47</accession>
<dbReference type="AlphaFoldDB" id="A0AAV0WV47"/>
<gene>
    <name evidence="1" type="ORF">MEUPH1_LOCUS15298</name>
</gene>
<evidence type="ECO:0000313" key="1">
    <source>
        <dbReference type="EMBL" id="CAI6359940.1"/>
    </source>
</evidence>
<name>A0AAV0WV47_9HEMI</name>
<comment type="caution">
    <text evidence="1">The sequence shown here is derived from an EMBL/GenBank/DDBJ whole genome shotgun (WGS) entry which is preliminary data.</text>
</comment>
<proteinExistence type="predicted"/>
<evidence type="ECO:0000313" key="2">
    <source>
        <dbReference type="Proteomes" id="UP001160148"/>
    </source>
</evidence>
<dbReference type="Proteomes" id="UP001160148">
    <property type="component" value="Unassembled WGS sequence"/>
</dbReference>